<proteinExistence type="predicted"/>
<reference evidence="1" key="1">
    <citation type="journal article" date="2020" name="Nature">
        <title>Giant virus diversity and host interactions through global metagenomics.</title>
        <authorList>
            <person name="Schulz F."/>
            <person name="Roux S."/>
            <person name="Paez-Espino D."/>
            <person name="Jungbluth S."/>
            <person name="Walsh D.A."/>
            <person name="Denef V.J."/>
            <person name="McMahon K.D."/>
            <person name="Konstantinidis K.T."/>
            <person name="Eloe-Fadrosh E.A."/>
            <person name="Kyrpides N.C."/>
            <person name="Woyke T."/>
        </authorList>
    </citation>
    <scope>NUCLEOTIDE SEQUENCE</scope>
    <source>
        <strain evidence="1">GVMAG-M-3300017651-5</strain>
    </source>
</reference>
<protein>
    <submittedName>
        <fullName evidence="1">Uncharacterized protein</fullName>
    </submittedName>
</protein>
<sequence length="33" mass="3506">MCKINAMTTRSIDGMIEALSGSAHLLQSLSNIV</sequence>
<accession>A0A6C0BLX9</accession>
<name>A0A6C0BLX9_9ZZZZ</name>
<evidence type="ECO:0000313" key="1">
    <source>
        <dbReference type="EMBL" id="QHS93196.1"/>
    </source>
</evidence>
<dbReference type="AlphaFoldDB" id="A0A6C0BLX9"/>
<organism evidence="1">
    <name type="scientific">viral metagenome</name>
    <dbReference type="NCBI Taxonomy" id="1070528"/>
    <lineage>
        <taxon>unclassified sequences</taxon>
        <taxon>metagenomes</taxon>
        <taxon>organismal metagenomes</taxon>
    </lineage>
</organism>
<dbReference type="EMBL" id="MN739200">
    <property type="protein sequence ID" value="QHS93196.1"/>
    <property type="molecule type" value="Genomic_DNA"/>
</dbReference>